<dbReference type="Pfam" id="PF23016">
    <property type="entry name" value="RsmI_C"/>
    <property type="match status" value="1"/>
</dbReference>
<evidence type="ECO:0000256" key="2">
    <source>
        <dbReference type="ARBA" id="ARBA00022552"/>
    </source>
</evidence>
<protein>
    <recommendedName>
        <fullName evidence="6">Ribosomal RNA small subunit methyltransferase I</fullName>
        <ecNumber evidence="6">2.1.1.198</ecNumber>
    </recommendedName>
    <alternativeName>
        <fullName evidence="6">16S rRNA 2'-O-ribose C1402 methyltransferase</fullName>
    </alternativeName>
    <alternativeName>
        <fullName evidence="6">rRNA (cytidine-2'-O-)-methyltransferase RsmI</fullName>
    </alternativeName>
</protein>
<keyword evidence="5 6" id="KW-0949">S-adenosyl-L-methionine</keyword>
<dbReference type="SUPFAM" id="SSF53790">
    <property type="entry name" value="Tetrapyrrole methylase"/>
    <property type="match status" value="1"/>
</dbReference>
<dbReference type="PIRSF" id="PIRSF005917">
    <property type="entry name" value="MTase_YraL"/>
    <property type="match status" value="1"/>
</dbReference>
<comment type="similarity">
    <text evidence="6">Belongs to the methyltransferase superfamily. RsmI family.</text>
</comment>
<proteinExistence type="inferred from homology"/>
<dbReference type="EMBL" id="CP133548">
    <property type="protein sequence ID" value="WMS88684.1"/>
    <property type="molecule type" value="Genomic_DNA"/>
</dbReference>
<feature type="domain" description="Tetrapyrrole methylase" evidence="7">
    <location>
        <begin position="7"/>
        <end position="207"/>
    </location>
</feature>
<sequence length="280" mass="31006">MNSQYGTLYVVATPIGNLEDISGRAIQTLKSVGRVLAEDTRRTQQLFSHFGIRNQLVSLHDHNERQRVENIEQWLSDGEDLALVSDAGTPLISDPGYHVVSTLREKGFNIVPIPGASALIAALSVAGLPTDRFCFEGFLPAKPSGRRKKIASLKSEARTWVFYESSHRIQQCIDDLVSELGDERKVVIARELTKRFETVISGPLVEIVSILANDSNQLRGEFVVMVEGRAQEESTQQVSGEQLLSLLVPHLPTKLAAQITSEVTGENKKALYQQALEMKR</sequence>
<dbReference type="FunFam" id="3.30.950.10:FF:000002">
    <property type="entry name" value="Ribosomal RNA small subunit methyltransferase I"/>
    <property type="match status" value="1"/>
</dbReference>
<dbReference type="PANTHER" id="PTHR46111">
    <property type="entry name" value="RIBOSOMAL RNA SMALL SUBUNIT METHYLTRANSFERASE I"/>
    <property type="match status" value="1"/>
</dbReference>
<dbReference type="RefSeq" id="WP_309203904.1">
    <property type="nucleotide sequence ID" value="NZ_CP133548.1"/>
</dbReference>
<dbReference type="Pfam" id="PF00590">
    <property type="entry name" value="TP_methylase"/>
    <property type="match status" value="1"/>
</dbReference>
<dbReference type="InterPro" id="IPR000878">
    <property type="entry name" value="4pyrrol_Mease"/>
</dbReference>
<comment type="catalytic activity">
    <reaction evidence="6">
        <text>cytidine(1402) in 16S rRNA + S-adenosyl-L-methionine = 2'-O-methylcytidine(1402) in 16S rRNA + S-adenosyl-L-homocysteine + H(+)</text>
        <dbReference type="Rhea" id="RHEA:42924"/>
        <dbReference type="Rhea" id="RHEA-COMP:10285"/>
        <dbReference type="Rhea" id="RHEA-COMP:10286"/>
        <dbReference type="ChEBI" id="CHEBI:15378"/>
        <dbReference type="ChEBI" id="CHEBI:57856"/>
        <dbReference type="ChEBI" id="CHEBI:59789"/>
        <dbReference type="ChEBI" id="CHEBI:74495"/>
        <dbReference type="ChEBI" id="CHEBI:82748"/>
        <dbReference type="EC" id="2.1.1.198"/>
    </reaction>
</comment>
<organism evidence="9 10">
    <name type="scientific">Pleionea litopenaei</name>
    <dbReference type="NCBI Taxonomy" id="3070815"/>
    <lineage>
        <taxon>Bacteria</taxon>
        <taxon>Pseudomonadati</taxon>
        <taxon>Pseudomonadota</taxon>
        <taxon>Gammaproteobacteria</taxon>
        <taxon>Oceanospirillales</taxon>
        <taxon>Pleioneaceae</taxon>
        <taxon>Pleionea</taxon>
    </lineage>
</organism>
<dbReference type="Gene3D" id="3.30.950.10">
    <property type="entry name" value="Methyltransferase, Cobalt-precorrin-4 Transmethylase, Domain 2"/>
    <property type="match status" value="1"/>
</dbReference>
<evidence type="ECO:0000313" key="9">
    <source>
        <dbReference type="EMBL" id="WMS88684.1"/>
    </source>
</evidence>
<dbReference type="KEGG" id="plei:Q9312_07155"/>
<dbReference type="PROSITE" id="PS01296">
    <property type="entry name" value="RSMI"/>
    <property type="match status" value="1"/>
</dbReference>
<comment type="subcellular location">
    <subcellularLocation>
        <location evidence="6">Cytoplasm</location>
    </subcellularLocation>
</comment>
<keyword evidence="1 6" id="KW-0963">Cytoplasm</keyword>
<keyword evidence="10" id="KW-1185">Reference proteome</keyword>
<keyword evidence="4 6" id="KW-0808">Transferase</keyword>
<dbReference type="GO" id="GO:0070677">
    <property type="term" value="F:rRNA (cytosine-2'-O-)-methyltransferase activity"/>
    <property type="evidence" value="ECO:0007669"/>
    <property type="project" value="UniProtKB-UniRule"/>
</dbReference>
<feature type="domain" description="RsmI HTH" evidence="8">
    <location>
        <begin position="239"/>
        <end position="279"/>
    </location>
</feature>
<dbReference type="Proteomes" id="UP001239782">
    <property type="component" value="Chromosome"/>
</dbReference>
<reference evidence="9 10" key="1">
    <citation type="submission" date="2023-08" db="EMBL/GenBank/DDBJ databases">
        <title>Pleionea litopenaei sp. nov., isolated from stomach of juvenile Litopenaeus vannamei.</title>
        <authorList>
            <person name="Rho A.M."/>
            <person name="Hwang C.Y."/>
        </authorList>
    </citation>
    <scope>NUCLEOTIDE SEQUENCE [LARGE SCALE GENOMIC DNA]</scope>
    <source>
        <strain evidence="9 10">HL-JVS1</strain>
    </source>
</reference>
<gene>
    <name evidence="6 9" type="primary">rsmI</name>
    <name evidence="9" type="ORF">Q9312_07155</name>
</gene>
<dbReference type="InterPro" id="IPR018063">
    <property type="entry name" value="SAM_MeTrfase_RsmI_CS"/>
</dbReference>
<keyword evidence="2 6" id="KW-0698">rRNA processing</keyword>
<name>A0AA51RWA7_9GAMM</name>
<dbReference type="PANTHER" id="PTHR46111:SF1">
    <property type="entry name" value="RIBOSOMAL RNA SMALL SUBUNIT METHYLTRANSFERASE I"/>
    <property type="match status" value="1"/>
</dbReference>
<accession>A0AA51RWA7</accession>
<evidence type="ECO:0000256" key="3">
    <source>
        <dbReference type="ARBA" id="ARBA00022603"/>
    </source>
</evidence>
<evidence type="ECO:0000256" key="6">
    <source>
        <dbReference type="HAMAP-Rule" id="MF_01877"/>
    </source>
</evidence>
<dbReference type="InterPro" id="IPR014777">
    <property type="entry name" value="4pyrrole_Mease_sub1"/>
</dbReference>
<dbReference type="EC" id="2.1.1.198" evidence="6"/>
<dbReference type="AlphaFoldDB" id="A0AA51RWA7"/>
<evidence type="ECO:0000259" key="7">
    <source>
        <dbReference type="Pfam" id="PF00590"/>
    </source>
</evidence>
<evidence type="ECO:0000259" key="8">
    <source>
        <dbReference type="Pfam" id="PF23016"/>
    </source>
</evidence>
<dbReference type="Gene3D" id="3.40.1010.10">
    <property type="entry name" value="Cobalt-precorrin-4 Transmethylase, Domain 1"/>
    <property type="match status" value="1"/>
</dbReference>
<dbReference type="GO" id="GO:0005737">
    <property type="term" value="C:cytoplasm"/>
    <property type="evidence" value="ECO:0007669"/>
    <property type="project" value="UniProtKB-SubCell"/>
</dbReference>
<evidence type="ECO:0000256" key="1">
    <source>
        <dbReference type="ARBA" id="ARBA00022490"/>
    </source>
</evidence>
<dbReference type="FunFam" id="3.40.1010.10:FF:000007">
    <property type="entry name" value="Ribosomal RNA small subunit methyltransferase I"/>
    <property type="match status" value="1"/>
</dbReference>
<dbReference type="InterPro" id="IPR035996">
    <property type="entry name" value="4pyrrol_Methylase_sf"/>
</dbReference>
<evidence type="ECO:0000313" key="10">
    <source>
        <dbReference type="Proteomes" id="UP001239782"/>
    </source>
</evidence>
<dbReference type="CDD" id="cd11648">
    <property type="entry name" value="RsmI"/>
    <property type="match status" value="1"/>
</dbReference>
<keyword evidence="3 6" id="KW-0489">Methyltransferase</keyword>
<dbReference type="InterPro" id="IPR014776">
    <property type="entry name" value="4pyrrole_Mease_sub2"/>
</dbReference>
<evidence type="ECO:0000256" key="4">
    <source>
        <dbReference type="ARBA" id="ARBA00022679"/>
    </source>
</evidence>
<dbReference type="InterPro" id="IPR053910">
    <property type="entry name" value="RsmI_HTH"/>
</dbReference>
<dbReference type="NCBIfam" id="TIGR00096">
    <property type="entry name" value="16S rRNA (cytidine(1402)-2'-O)-methyltransferase"/>
    <property type="match status" value="1"/>
</dbReference>
<evidence type="ECO:0000256" key="5">
    <source>
        <dbReference type="ARBA" id="ARBA00022691"/>
    </source>
</evidence>
<dbReference type="HAMAP" id="MF_01877">
    <property type="entry name" value="16SrRNA_methyltr_I"/>
    <property type="match status" value="1"/>
</dbReference>
<comment type="function">
    <text evidence="6">Catalyzes the 2'-O-methylation of the ribose of cytidine 1402 (C1402) in 16S rRNA.</text>
</comment>
<dbReference type="InterPro" id="IPR008189">
    <property type="entry name" value="rRNA_ssu_MeTfrase_I"/>
</dbReference>